<evidence type="ECO:0008006" key="3">
    <source>
        <dbReference type="Google" id="ProtNLM"/>
    </source>
</evidence>
<evidence type="ECO:0000313" key="1">
    <source>
        <dbReference type="EMBL" id="MFC3763931.1"/>
    </source>
</evidence>
<accession>A0ABV7YF13</accession>
<evidence type="ECO:0000313" key="2">
    <source>
        <dbReference type="Proteomes" id="UP001595699"/>
    </source>
</evidence>
<protein>
    <recommendedName>
        <fullName evidence="3">Amidase</fullName>
    </recommendedName>
</protein>
<gene>
    <name evidence="1" type="ORF">ACFOUW_24055</name>
</gene>
<reference evidence="2" key="1">
    <citation type="journal article" date="2019" name="Int. J. Syst. Evol. Microbiol.">
        <title>The Global Catalogue of Microorganisms (GCM) 10K type strain sequencing project: providing services to taxonomists for standard genome sequencing and annotation.</title>
        <authorList>
            <consortium name="The Broad Institute Genomics Platform"/>
            <consortium name="The Broad Institute Genome Sequencing Center for Infectious Disease"/>
            <person name="Wu L."/>
            <person name="Ma J."/>
        </authorList>
    </citation>
    <scope>NUCLEOTIDE SEQUENCE [LARGE SCALE GENOMIC DNA]</scope>
    <source>
        <strain evidence="2">CGMCC 4.7241</strain>
    </source>
</reference>
<name>A0ABV7YF13_9ACTN</name>
<dbReference type="RefSeq" id="WP_205120882.1">
    <property type="nucleotide sequence ID" value="NZ_JAFBCM010000001.1"/>
</dbReference>
<dbReference type="EMBL" id="JBHRZH010000021">
    <property type="protein sequence ID" value="MFC3763931.1"/>
    <property type="molecule type" value="Genomic_DNA"/>
</dbReference>
<dbReference type="Proteomes" id="UP001595699">
    <property type="component" value="Unassembled WGS sequence"/>
</dbReference>
<proteinExistence type="predicted"/>
<comment type="caution">
    <text evidence="1">The sequence shown here is derived from an EMBL/GenBank/DDBJ whole genome shotgun (WGS) entry which is preliminary data.</text>
</comment>
<sequence length="136" mass="14787">MPVHDFVLLHCPVDELPPRFEDPRYDAVKASPPAGCVPADFDGMFGLNCRREAPRLLDAVREVCAEVRAEHGFLLNDLGVEKLWEWSDDGTDGHGAAITGQLLLMAAHRAGVAGYTTDDLVSFLHTVSPPAPPVTR</sequence>
<keyword evidence="2" id="KW-1185">Reference proteome</keyword>
<organism evidence="1 2">
    <name type="scientific">Tenggerimyces flavus</name>
    <dbReference type="NCBI Taxonomy" id="1708749"/>
    <lineage>
        <taxon>Bacteria</taxon>
        <taxon>Bacillati</taxon>
        <taxon>Actinomycetota</taxon>
        <taxon>Actinomycetes</taxon>
        <taxon>Propionibacteriales</taxon>
        <taxon>Nocardioidaceae</taxon>
        <taxon>Tenggerimyces</taxon>
    </lineage>
</organism>